<keyword evidence="2" id="KW-1185">Reference proteome</keyword>
<name>A0ACB8ZIA5_ARCLA</name>
<accession>A0ACB8ZIA5</accession>
<evidence type="ECO:0000313" key="2">
    <source>
        <dbReference type="Proteomes" id="UP001055879"/>
    </source>
</evidence>
<dbReference type="EMBL" id="CM042056">
    <property type="protein sequence ID" value="KAI3697328.1"/>
    <property type="molecule type" value="Genomic_DNA"/>
</dbReference>
<protein>
    <submittedName>
        <fullName evidence="1">Uncharacterized protein</fullName>
    </submittedName>
</protein>
<dbReference type="Proteomes" id="UP001055879">
    <property type="component" value="Linkage Group LG10"/>
</dbReference>
<proteinExistence type="predicted"/>
<reference evidence="1 2" key="2">
    <citation type="journal article" date="2022" name="Mol. Ecol. Resour.">
        <title>The genomes of chicory, endive, great burdock and yacon provide insights into Asteraceae paleo-polyploidization history and plant inulin production.</title>
        <authorList>
            <person name="Fan W."/>
            <person name="Wang S."/>
            <person name="Wang H."/>
            <person name="Wang A."/>
            <person name="Jiang F."/>
            <person name="Liu H."/>
            <person name="Zhao H."/>
            <person name="Xu D."/>
            <person name="Zhang Y."/>
        </authorList>
    </citation>
    <scope>NUCLEOTIDE SEQUENCE [LARGE SCALE GENOMIC DNA]</scope>
    <source>
        <strain evidence="2">cv. Niubang</strain>
    </source>
</reference>
<sequence>MAPTYNTIKEEAKAAFNSQQSSPVASYDIPTVKITIIEEPLSVPSVPDANFSNGTENNVGGTRNNGTTNPSNDTRFLMVSMQIGERQKTNDAHDAVLNATISIVAMSDACLGF</sequence>
<comment type="caution">
    <text evidence="1">The sequence shown here is derived from an EMBL/GenBank/DDBJ whole genome shotgun (WGS) entry which is preliminary data.</text>
</comment>
<evidence type="ECO:0000313" key="1">
    <source>
        <dbReference type="EMBL" id="KAI3697328.1"/>
    </source>
</evidence>
<reference evidence="2" key="1">
    <citation type="journal article" date="2022" name="Mol. Ecol. Resour.">
        <title>The genomes of chicory, endive, great burdock and yacon provide insights into Asteraceae palaeo-polyploidization history and plant inulin production.</title>
        <authorList>
            <person name="Fan W."/>
            <person name="Wang S."/>
            <person name="Wang H."/>
            <person name="Wang A."/>
            <person name="Jiang F."/>
            <person name="Liu H."/>
            <person name="Zhao H."/>
            <person name="Xu D."/>
            <person name="Zhang Y."/>
        </authorList>
    </citation>
    <scope>NUCLEOTIDE SEQUENCE [LARGE SCALE GENOMIC DNA]</scope>
    <source>
        <strain evidence="2">cv. Niubang</strain>
    </source>
</reference>
<gene>
    <name evidence="1" type="ORF">L6452_30272</name>
</gene>
<organism evidence="1 2">
    <name type="scientific">Arctium lappa</name>
    <name type="common">Greater burdock</name>
    <name type="synonym">Lappa major</name>
    <dbReference type="NCBI Taxonomy" id="4217"/>
    <lineage>
        <taxon>Eukaryota</taxon>
        <taxon>Viridiplantae</taxon>
        <taxon>Streptophyta</taxon>
        <taxon>Embryophyta</taxon>
        <taxon>Tracheophyta</taxon>
        <taxon>Spermatophyta</taxon>
        <taxon>Magnoliopsida</taxon>
        <taxon>eudicotyledons</taxon>
        <taxon>Gunneridae</taxon>
        <taxon>Pentapetalae</taxon>
        <taxon>asterids</taxon>
        <taxon>campanulids</taxon>
        <taxon>Asterales</taxon>
        <taxon>Asteraceae</taxon>
        <taxon>Carduoideae</taxon>
        <taxon>Cardueae</taxon>
        <taxon>Arctiinae</taxon>
        <taxon>Arctium</taxon>
    </lineage>
</organism>